<dbReference type="Proteomes" id="UP000689195">
    <property type="component" value="Unassembled WGS sequence"/>
</dbReference>
<evidence type="ECO:0000313" key="12">
    <source>
        <dbReference type="Proteomes" id="UP000689195"/>
    </source>
</evidence>
<keyword evidence="12" id="KW-1185">Reference proteome</keyword>
<sequence length="614" mass="71059">MQSFNDQQSHSTTLEPSKSFKTRAIFDSMEISTKQFYMFDNDTGEIIDLRTSEIVEYDQIQFQKENAWQDFWKESQLKTLELIKACKQGQFQIVESILQSSNFIDINAKDSNDQTCLHFACSSGNFQIAYYLIQKGSFLDEQDYDGCTPLMISVKGNLIDIVTLLLYNKANVDRQDFLMNTPLHVALDNNSLEIIQILLKYKADPYIKNADTLNALQLISNTEQQQIFKQFGYEKQYVTERLAQSTKETKESKESKDSNSSYRKSISRIMKFLGQSVPTNSLQKQQQQARQSLVPIGGNNIGPDSFTYHKELGKGSFGIVYLVKKKDEQNSLYAMKVLRKEKISQKLLPYIQTEKSILSVIDHPFIVKLHFAFQTQYKLFLVMDFCPGGDLTKLLDLKSKLPEHVAKMYTAEIILAIEALHQNKIMYRDLKPQNIIIDNKGHCMLTDFGLAKTDIENEDTKSFCGTPAYMAPEVVNKKLYNRSVDWYQLGTITHEMLFGMPPYYSHNREELFENIKNKQLKFPQNNLTKEALLFIQQLLERNPSKRLGSKKDSEEVKNHPWFQGINWDDVMNKKLPVPTPSIMNQANQTIQINFEEDTQIQQRKAIDNWTFISD</sequence>
<dbReference type="InterPro" id="IPR000719">
    <property type="entry name" value="Prot_kinase_dom"/>
</dbReference>
<dbReference type="SMART" id="SM00220">
    <property type="entry name" value="S_TKc"/>
    <property type="match status" value="1"/>
</dbReference>
<feature type="compositionally biased region" description="Basic and acidic residues" evidence="9">
    <location>
        <begin position="247"/>
        <end position="257"/>
    </location>
</feature>
<evidence type="ECO:0000256" key="6">
    <source>
        <dbReference type="ARBA" id="ARBA00022840"/>
    </source>
</evidence>
<dbReference type="Pfam" id="PF00069">
    <property type="entry name" value="Pkinase"/>
    <property type="match status" value="1"/>
</dbReference>
<dbReference type="InterPro" id="IPR008271">
    <property type="entry name" value="Ser/Thr_kinase_AS"/>
</dbReference>
<dbReference type="PROSITE" id="PS50088">
    <property type="entry name" value="ANK_REPEAT"/>
    <property type="match status" value="3"/>
</dbReference>
<protein>
    <recommendedName>
        <fullName evidence="10">Protein kinase domain-containing protein</fullName>
    </recommendedName>
</protein>
<accession>A0A8S1SEX7</accession>
<dbReference type="GO" id="GO:0004674">
    <property type="term" value="F:protein serine/threonine kinase activity"/>
    <property type="evidence" value="ECO:0007669"/>
    <property type="project" value="UniProtKB-KW"/>
</dbReference>
<proteinExistence type="predicted"/>
<dbReference type="InterPro" id="IPR017441">
    <property type="entry name" value="Protein_kinase_ATP_BS"/>
</dbReference>
<keyword evidence="6 8" id="KW-0067">ATP-binding</keyword>
<keyword evidence="3" id="KW-0808">Transferase</keyword>
<dbReference type="FunFam" id="1.10.510.10:FF:000008">
    <property type="entry name" value="Non-specific serine/threonine protein kinase"/>
    <property type="match status" value="1"/>
</dbReference>
<evidence type="ECO:0000259" key="10">
    <source>
        <dbReference type="PROSITE" id="PS50011"/>
    </source>
</evidence>
<evidence type="ECO:0000256" key="9">
    <source>
        <dbReference type="SAM" id="MobiDB-lite"/>
    </source>
</evidence>
<dbReference type="InterPro" id="IPR045270">
    <property type="entry name" value="STKc_AGC"/>
</dbReference>
<evidence type="ECO:0000256" key="1">
    <source>
        <dbReference type="ARBA" id="ARBA00022527"/>
    </source>
</evidence>
<dbReference type="SMART" id="SM00248">
    <property type="entry name" value="ANK"/>
    <property type="match status" value="3"/>
</dbReference>
<evidence type="ECO:0000256" key="7">
    <source>
        <dbReference type="PROSITE-ProRule" id="PRU00023"/>
    </source>
</evidence>
<keyword evidence="7" id="KW-0040">ANK repeat</keyword>
<keyword evidence="4 8" id="KW-0547">Nucleotide-binding</keyword>
<evidence type="ECO:0000256" key="2">
    <source>
        <dbReference type="ARBA" id="ARBA00022553"/>
    </source>
</evidence>
<feature type="repeat" description="ANK" evidence="7">
    <location>
        <begin position="145"/>
        <end position="177"/>
    </location>
</feature>
<evidence type="ECO:0000256" key="8">
    <source>
        <dbReference type="PROSITE-ProRule" id="PRU10141"/>
    </source>
</evidence>
<dbReference type="PANTHER" id="PTHR24351">
    <property type="entry name" value="RIBOSOMAL PROTEIN S6 KINASE"/>
    <property type="match status" value="1"/>
</dbReference>
<dbReference type="EMBL" id="CAJJDO010000007">
    <property type="protein sequence ID" value="CAD8138396.1"/>
    <property type="molecule type" value="Genomic_DNA"/>
</dbReference>
<feature type="repeat" description="ANK" evidence="7">
    <location>
        <begin position="178"/>
        <end position="210"/>
    </location>
</feature>
<dbReference type="PROSITE" id="PS00107">
    <property type="entry name" value="PROTEIN_KINASE_ATP"/>
    <property type="match status" value="1"/>
</dbReference>
<feature type="repeat" description="ANK" evidence="7">
    <location>
        <begin position="112"/>
        <end position="144"/>
    </location>
</feature>
<gene>
    <name evidence="11" type="ORF">PPENT_87.1.T0070094</name>
</gene>
<dbReference type="Pfam" id="PF00023">
    <property type="entry name" value="Ank"/>
    <property type="match status" value="1"/>
</dbReference>
<evidence type="ECO:0000256" key="4">
    <source>
        <dbReference type="ARBA" id="ARBA00022741"/>
    </source>
</evidence>
<keyword evidence="5" id="KW-0418">Kinase</keyword>
<dbReference type="OrthoDB" id="289682at2759"/>
<evidence type="ECO:0000256" key="3">
    <source>
        <dbReference type="ARBA" id="ARBA00022679"/>
    </source>
</evidence>
<dbReference type="Pfam" id="PF12796">
    <property type="entry name" value="Ank_2"/>
    <property type="match status" value="1"/>
</dbReference>
<keyword evidence="1" id="KW-0723">Serine/threonine-protein kinase</keyword>
<evidence type="ECO:0000313" key="11">
    <source>
        <dbReference type="EMBL" id="CAD8138396.1"/>
    </source>
</evidence>
<dbReference type="AlphaFoldDB" id="A0A8S1SEX7"/>
<evidence type="ECO:0000256" key="5">
    <source>
        <dbReference type="ARBA" id="ARBA00022777"/>
    </source>
</evidence>
<keyword evidence="2" id="KW-0597">Phosphoprotein</keyword>
<comment type="caution">
    <text evidence="11">The sequence shown here is derived from an EMBL/GenBank/DDBJ whole genome shotgun (WGS) entry which is preliminary data.</text>
</comment>
<feature type="domain" description="Protein kinase" evidence="10">
    <location>
        <begin position="306"/>
        <end position="562"/>
    </location>
</feature>
<organism evidence="11 12">
    <name type="scientific">Paramecium pentaurelia</name>
    <dbReference type="NCBI Taxonomy" id="43138"/>
    <lineage>
        <taxon>Eukaryota</taxon>
        <taxon>Sar</taxon>
        <taxon>Alveolata</taxon>
        <taxon>Ciliophora</taxon>
        <taxon>Intramacronucleata</taxon>
        <taxon>Oligohymenophorea</taxon>
        <taxon>Peniculida</taxon>
        <taxon>Parameciidae</taxon>
        <taxon>Paramecium</taxon>
    </lineage>
</organism>
<dbReference type="GO" id="GO:0005524">
    <property type="term" value="F:ATP binding"/>
    <property type="evidence" value="ECO:0007669"/>
    <property type="project" value="UniProtKB-UniRule"/>
</dbReference>
<dbReference type="InterPro" id="IPR002110">
    <property type="entry name" value="Ankyrin_rpt"/>
</dbReference>
<dbReference type="PROSITE" id="PS00108">
    <property type="entry name" value="PROTEIN_KINASE_ST"/>
    <property type="match status" value="1"/>
</dbReference>
<feature type="binding site" evidence="8">
    <location>
        <position position="336"/>
    </location>
    <ligand>
        <name>ATP</name>
        <dbReference type="ChEBI" id="CHEBI:30616"/>
    </ligand>
</feature>
<dbReference type="PROSITE" id="PS50297">
    <property type="entry name" value="ANK_REP_REGION"/>
    <property type="match status" value="3"/>
</dbReference>
<dbReference type="FunFam" id="3.30.200.20:FF:000042">
    <property type="entry name" value="Aurora kinase A"/>
    <property type="match status" value="1"/>
</dbReference>
<feature type="region of interest" description="Disordered" evidence="9">
    <location>
        <begin position="244"/>
        <end position="263"/>
    </location>
</feature>
<dbReference type="PROSITE" id="PS50011">
    <property type="entry name" value="PROTEIN_KINASE_DOM"/>
    <property type="match status" value="1"/>
</dbReference>
<reference evidence="11" key="1">
    <citation type="submission" date="2021-01" db="EMBL/GenBank/DDBJ databases">
        <authorList>
            <consortium name="Genoscope - CEA"/>
            <person name="William W."/>
        </authorList>
    </citation>
    <scope>NUCLEOTIDE SEQUENCE</scope>
</reference>
<dbReference type="CDD" id="cd05123">
    <property type="entry name" value="STKc_AGC"/>
    <property type="match status" value="1"/>
</dbReference>
<name>A0A8S1SEX7_9CILI</name>